<reference evidence="2" key="1">
    <citation type="journal article" date="2021" name="Proc. Natl. Acad. Sci. U.S.A.">
        <title>A Catalog of Tens of Thousands of Viruses from Human Metagenomes Reveals Hidden Associations with Chronic Diseases.</title>
        <authorList>
            <person name="Tisza M.J."/>
            <person name="Buck C.B."/>
        </authorList>
    </citation>
    <scope>NUCLEOTIDE SEQUENCE</scope>
    <source>
        <strain evidence="2">CtsAp5</strain>
    </source>
</reference>
<dbReference type="Pfam" id="PF21939">
    <property type="entry name" value="Gp10_C"/>
    <property type="match status" value="1"/>
</dbReference>
<proteinExistence type="predicted"/>
<accession>A0A8S5VQL8</accession>
<sequence>MVDNPYKYPYVPVGGVIAWDGTGLTGAPDMSTPEKVAAVYGYGTWERYGVDRVTVGAGGDYAAGSVGGEKEHTLTVKEMPAHSHNALYGGGSNFQYGFSIVENSVSGQFERYAIQNTGGSQPHNNMPPYIGTYKYRRIA</sequence>
<feature type="domain" description="Baseplate structural protein Gp10 C-terminal" evidence="1">
    <location>
        <begin position="37"/>
        <end position="138"/>
    </location>
</feature>
<organism evidence="2">
    <name type="scientific">Ackermannviridae sp</name>
    <dbReference type="NCBI Taxonomy" id="2831612"/>
    <lineage>
        <taxon>Viruses</taxon>
        <taxon>Duplodnaviria</taxon>
        <taxon>Heunggongvirae</taxon>
        <taxon>Uroviricota</taxon>
        <taxon>Caudoviricetes</taxon>
        <taxon>Pantevenvirales</taxon>
        <taxon>Ackermannviridae</taxon>
    </lineage>
</organism>
<evidence type="ECO:0000259" key="1">
    <source>
        <dbReference type="Pfam" id="PF21939"/>
    </source>
</evidence>
<dbReference type="EMBL" id="BK035353">
    <property type="protein sequence ID" value="DAG95206.1"/>
    <property type="molecule type" value="Genomic_DNA"/>
</dbReference>
<name>A0A8S5VQL8_9CAUD</name>
<evidence type="ECO:0000313" key="2">
    <source>
        <dbReference type="EMBL" id="DAG95206.1"/>
    </source>
</evidence>
<dbReference type="SUPFAM" id="SSF88874">
    <property type="entry name" value="Receptor-binding domain of short tail fibre protein gp12"/>
    <property type="match status" value="1"/>
</dbReference>
<protein>
    <submittedName>
        <fullName evidence="2">Baseplate protein</fullName>
    </submittedName>
</protein>
<dbReference type="InterPro" id="IPR053827">
    <property type="entry name" value="Gp10_C"/>
</dbReference>